<dbReference type="OMA" id="TINARWQ"/>
<dbReference type="EC" id="2.7.11.25" evidence="2"/>
<evidence type="ECO:0000256" key="4">
    <source>
        <dbReference type="ARBA" id="ARBA00022679"/>
    </source>
</evidence>
<dbReference type="FunFam" id="1.10.510.10:FF:000334">
    <property type="entry name" value="Serine/threonine-protein kinase STE11"/>
    <property type="match status" value="1"/>
</dbReference>
<dbReference type="SUPFAM" id="SSF56112">
    <property type="entry name" value="Protein kinase-like (PK-like)"/>
    <property type="match status" value="1"/>
</dbReference>
<dbReference type="InterPro" id="IPR001660">
    <property type="entry name" value="SAM"/>
</dbReference>
<organism evidence="14 15">
    <name type="scientific">Pneumocystis murina (strain B123)</name>
    <name type="common">Mouse pneumocystis pneumonia agent</name>
    <name type="synonym">Pneumocystis carinii f. sp. muris</name>
    <dbReference type="NCBI Taxonomy" id="1069680"/>
    <lineage>
        <taxon>Eukaryota</taxon>
        <taxon>Fungi</taxon>
        <taxon>Dikarya</taxon>
        <taxon>Ascomycota</taxon>
        <taxon>Taphrinomycotina</taxon>
        <taxon>Pneumocystomycetes</taxon>
        <taxon>Pneumocystaceae</taxon>
        <taxon>Pneumocystis</taxon>
    </lineage>
</organism>
<evidence type="ECO:0000256" key="8">
    <source>
        <dbReference type="ARBA" id="ARBA00047559"/>
    </source>
</evidence>
<evidence type="ECO:0000256" key="7">
    <source>
        <dbReference type="ARBA" id="ARBA00022840"/>
    </source>
</evidence>
<dbReference type="InterPro" id="IPR017441">
    <property type="entry name" value="Protein_kinase_ATP_BS"/>
</dbReference>
<dbReference type="FunFam" id="3.30.200.20:FF:000387">
    <property type="entry name" value="Serine/threonine-protein kinase STE11"/>
    <property type="match status" value="1"/>
</dbReference>
<feature type="domain" description="SAM" evidence="12">
    <location>
        <begin position="10"/>
        <end position="73"/>
    </location>
</feature>
<evidence type="ECO:0000256" key="3">
    <source>
        <dbReference type="ARBA" id="ARBA00022527"/>
    </source>
</evidence>
<dbReference type="InterPro" id="IPR029458">
    <property type="entry name" value="Ras-bd_By2"/>
</dbReference>
<evidence type="ECO:0000256" key="5">
    <source>
        <dbReference type="ARBA" id="ARBA00022741"/>
    </source>
</evidence>
<dbReference type="PROSITE" id="PS50200">
    <property type="entry name" value="RA"/>
    <property type="match status" value="1"/>
</dbReference>
<dbReference type="PANTHER" id="PTHR11584:SF369">
    <property type="entry name" value="MITOGEN-ACTIVATED PROTEIN KINASE KINASE KINASE 19-RELATED"/>
    <property type="match status" value="1"/>
</dbReference>
<feature type="domain" description="Protein kinase" evidence="11">
    <location>
        <begin position="545"/>
        <end position="809"/>
    </location>
</feature>
<comment type="catalytic activity">
    <reaction evidence="9">
        <text>L-seryl-[protein] + ATP = O-phospho-L-seryl-[protein] + ADP + H(+)</text>
        <dbReference type="Rhea" id="RHEA:17989"/>
        <dbReference type="Rhea" id="RHEA-COMP:9863"/>
        <dbReference type="Rhea" id="RHEA-COMP:11604"/>
        <dbReference type="ChEBI" id="CHEBI:15378"/>
        <dbReference type="ChEBI" id="CHEBI:29999"/>
        <dbReference type="ChEBI" id="CHEBI:30616"/>
        <dbReference type="ChEBI" id="CHEBI:83421"/>
        <dbReference type="ChEBI" id="CHEBI:456216"/>
        <dbReference type="EC" id="2.7.11.25"/>
    </reaction>
</comment>
<dbReference type="STRING" id="1069680.M7PB55"/>
<evidence type="ECO:0000259" key="11">
    <source>
        <dbReference type="PROSITE" id="PS50011"/>
    </source>
</evidence>
<keyword evidence="5 10" id="KW-0547">Nucleotide-binding</keyword>
<dbReference type="EMBL" id="AFWA02000002">
    <property type="protein sequence ID" value="EMR11120.1"/>
    <property type="molecule type" value="Genomic_DNA"/>
</dbReference>
<dbReference type="InterPro" id="IPR008271">
    <property type="entry name" value="Ser/Thr_kinase_AS"/>
</dbReference>
<evidence type="ECO:0000256" key="1">
    <source>
        <dbReference type="ARBA" id="ARBA00006529"/>
    </source>
</evidence>
<dbReference type="PROSITE" id="PS00107">
    <property type="entry name" value="PROTEIN_KINASE_ATP"/>
    <property type="match status" value="1"/>
</dbReference>
<evidence type="ECO:0000313" key="15">
    <source>
        <dbReference type="Proteomes" id="UP000011958"/>
    </source>
</evidence>
<dbReference type="InterPro" id="IPR000159">
    <property type="entry name" value="RA_dom"/>
</dbReference>
<dbReference type="HOGENOM" id="CLU_003051_1_2_1"/>
<feature type="binding site" evidence="10">
    <location>
        <position position="574"/>
    </location>
    <ligand>
        <name>ATP</name>
        <dbReference type="ChEBI" id="CHEBI:30616"/>
    </ligand>
</feature>
<dbReference type="RefSeq" id="XP_007872617.1">
    <property type="nucleotide sequence ID" value="XM_007874426.2"/>
</dbReference>
<gene>
    <name evidence="14" type="ORF">PNEG_00717</name>
</gene>
<dbReference type="InterPro" id="IPR000719">
    <property type="entry name" value="Prot_kinase_dom"/>
</dbReference>
<keyword evidence="15" id="KW-1185">Reference proteome</keyword>
<dbReference type="CDD" id="cd06628">
    <property type="entry name" value="STKc_Byr2_like"/>
    <property type="match status" value="1"/>
</dbReference>
<comment type="caution">
    <text evidence="14">The sequence shown here is derived from an EMBL/GenBank/DDBJ whole genome shotgun (WGS) entry which is preliminary data.</text>
</comment>
<dbReference type="Gene3D" id="1.10.150.50">
    <property type="entry name" value="Transcription Factor, Ets-1"/>
    <property type="match status" value="1"/>
</dbReference>
<dbReference type="eggNOG" id="KOG0198">
    <property type="taxonomic scope" value="Eukaryota"/>
</dbReference>
<dbReference type="Pfam" id="PF07647">
    <property type="entry name" value="SAM_2"/>
    <property type="match status" value="1"/>
</dbReference>
<dbReference type="InterPro" id="IPR013761">
    <property type="entry name" value="SAM/pointed_sf"/>
</dbReference>
<evidence type="ECO:0000256" key="2">
    <source>
        <dbReference type="ARBA" id="ARBA00012406"/>
    </source>
</evidence>
<feature type="domain" description="Ras-associating" evidence="13">
    <location>
        <begin position="183"/>
        <end position="268"/>
    </location>
</feature>
<dbReference type="PANTHER" id="PTHR11584">
    <property type="entry name" value="SERINE/THREONINE PROTEIN KINASE"/>
    <property type="match status" value="1"/>
</dbReference>
<dbReference type="CDD" id="cd09534">
    <property type="entry name" value="SAM_Ste11_fungal"/>
    <property type="match status" value="1"/>
</dbReference>
<evidence type="ECO:0000256" key="9">
    <source>
        <dbReference type="ARBA" id="ARBA00048329"/>
    </source>
</evidence>
<evidence type="ECO:0000313" key="14">
    <source>
        <dbReference type="EMBL" id="EMR11120.1"/>
    </source>
</evidence>
<dbReference type="GO" id="GO:0005524">
    <property type="term" value="F:ATP binding"/>
    <property type="evidence" value="ECO:0007669"/>
    <property type="project" value="UniProtKB-UniRule"/>
</dbReference>
<dbReference type="Pfam" id="PF14847">
    <property type="entry name" value="Ras_bdg_2"/>
    <property type="match status" value="1"/>
</dbReference>
<keyword evidence="4" id="KW-0808">Transferase</keyword>
<dbReference type="InterPro" id="IPR011009">
    <property type="entry name" value="Kinase-like_dom_sf"/>
</dbReference>
<dbReference type="SMART" id="SM00454">
    <property type="entry name" value="SAM"/>
    <property type="match status" value="1"/>
</dbReference>
<dbReference type="Proteomes" id="UP000011958">
    <property type="component" value="Unassembled WGS sequence"/>
</dbReference>
<dbReference type="PROSITE" id="PS50011">
    <property type="entry name" value="PROTEIN_KINASE_DOM"/>
    <property type="match status" value="1"/>
</dbReference>
<dbReference type="Gene3D" id="3.10.20.90">
    <property type="entry name" value="Phosphatidylinositol 3-kinase Catalytic Subunit, Chain A, domain 1"/>
    <property type="match status" value="1"/>
</dbReference>
<dbReference type="SMART" id="SM01304">
    <property type="entry name" value="Ras_bdg_2"/>
    <property type="match status" value="1"/>
</dbReference>
<dbReference type="PROSITE" id="PS50105">
    <property type="entry name" value="SAM_DOMAIN"/>
    <property type="match status" value="1"/>
</dbReference>
<evidence type="ECO:0000256" key="10">
    <source>
        <dbReference type="PROSITE-ProRule" id="PRU10141"/>
    </source>
</evidence>
<dbReference type="GO" id="GO:0004709">
    <property type="term" value="F:MAP kinase kinase kinase activity"/>
    <property type="evidence" value="ECO:0007669"/>
    <property type="project" value="UniProtKB-EC"/>
</dbReference>
<dbReference type="PROSITE" id="PS00108">
    <property type="entry name" value="PROTEIN_KINASE_ST"/>
    <property type="match status" value="1"/>
</dbReference>
<accession>M7PB55</accession>
<comment type="similarity">
    <text evidence="1">Belongs to the protein kinase superfamily. STE Ser/Thr protein kinase family. MAP kinase kinase kinase subfamily.</text>
</comment>
<evidence type="ECO:0000256" key="6">
    <source>
        <dbReference type="ARBA" id="ARBA00022777"/>
    </source>
</evidence>
<evidence type="ECO:0000259" key="12">
    <source>
        <dbReference type="PROSITE" id="PS50105"/>
    </source>
</evidence>
<sequence>MNYLNEVKLWSEEKVGEWLKSNNFGDYVDIFKENNVNGDILLECNAALLKELGIKKLGDRIKLSVCIKKLREKCIESARKAKMSFLMIDNRISEFPFTSQSPTDPLIPVKSGDLISPTSNFQLDNPYNDACCFDSLNNSHSFLSNASHSTKSLSKDSFTSTQRVFEKSPIFSEINIMQSNSIKKNCLKFIGEKGQTRIVNISRCHTAEAILSKALKKFNIIEDPSEWRVFITNEDGSFECISNDTLLTISRQLSRPERERLILKRKSDPLTLEEFRKSQTIAREQQDAIYHTAVMAKTSGNLRKLETFFGEKLTPTFTSSFTTPLPSPLPKDNKYGNIKHIRNFFGQRPPSELINSNLAEYFPGHEKKVLEQTIKNSIKSTHLNSFRGPNFSTSSSTLAYDISSIPTVGEAWIQFEGQRLSEIGRTFSLSRFISTRFPTLLESSILKENSSHHTLSLSKSNTEDNTQDIKPIFCKKSEEKAFPNETFKSESPNVLGEPLILSDIYNTSLETARDVLDDNIFENNENKDFNFEKEVENNNTGPTRWIKGALIGSGSFGSVFLGMNALSGELMAVKQVEIPSFDIQGCKRKKAMLDALQREISLLKELHHENIVQYLGSSMDETHLTFFLEYVPGGSVTALLNNYGAFEEPLIRNFVRQILKGLNYLHNKKIIHRDIKGANILVDNKGGIKISDFGISKKVEANLLSMTRNQRPSLQGSVYWMAPEVVKQTLYTRKADIWSLGCLIVEMFTGEHPFPKMNQLQAIFKIGQYVSPEIPEHCTSEARHFLEKIFEPDYHARPTAADLLKYSFLGPMVSSPLTDAKK</sequence>
<dbReference type="GeneID" id="19894415"/>
<keyword evidence="6" id="KW-0418">Kinase</keyword>
<dbReference type="Gene3D" id="1.10.510.10">
    <property type="entry name" value="Transferase(Phosphotransferase) domain 1"/>
    <property type="match status" value="1"/>
</dbReference>
<dbReference type="SUPFAM" id="SSF47769">
    <property type="entry name" value="SAM/Pointed domain"/>
    <property type="match status" value="1"/>
</dbReference>
<dbReference type="VEuPathDB" id="FungiDB:PNEG_00717"/>
<dbReference type="OrthoDB" id="266718at2759"/>
<comment type="catalytic activity">
    <reaction evidence="8">
        <text>L-threonyl-[protein] + ATP = O-phospho-L-threonyl-[protein] + ADP + H(+)</text>
        <dbReference type="Rhea" id="RHEA:46608"/>
        <dbReference type="Rhea" id="RHEA-COMP:11060"/>
        <dbReference type="Rhea" id="RHEA-COMP:11605"/>
        <dbReference type="ChEBI" id="CHEBI:15378"/>
        <dbReference type="ChEBI" id="CHEBI:30013"/>
        <dbReference type="ChEBI" id="CHEBI:30616"/>
        <dbReference type="ChEBI" id="CHEBI:61977"/>
        <dbReference type="ChEBI" id="CHEBI:456216"/>
        <dbReference type="EC" id="2.7.11.25"/>
    </reaction>
</comment>
<evidence type="ECO:0000259" key="13">
    <source>
        <dbReference type="PROSITE" id="PS50200"/>
    </source>
</evidence>
<proteinExistence type="inferred from homology"/>
<keyword evidence="3" id="KW-0723">Serine/threonine-protein kinase</keyword>
<dbReference type="Pfam" id="PF00069">
    <property type="entry name" value="Pkinase"/>
    <property type="match status" value="1"/>
</dbReference>
<name>M7PB55_PNEMU</name>
<protein>
    <recommendedName>
        <fullName evidence="2">mitogen-activated protein kinase kinase kinase</fullName>
        <ecNumber evidence="2">2.7.11.25</ecNumber>
    </recommendedName>
</protein>
<dbReference type="AlphaFoldDB" id="M7PB55"/>
<keyword evidence="7 10" id="KW-0067">ATP-binding</keyword>
<reference evidence="15" key="1">
    <citation type="journal article" date="2016" name="Nat. Commun.">
        <title>Genome analysis of three Pneumocystis species reveals adaptation mechanisms to life exclusively in mammalian hosts.</title>
        <authorList>
            <person name="Ma L."/>
            <person name="Chen Z."/>
            <person name="Huang D.W."/>
            <person name="Kutty G."/>
            <person name="Ishihara M."/>
            <person name="Wang H."/>
            <person name="Abouelleil A."/>
            <person name="Bishop L."/>
            <person name="Davey E."/>
            <person name="Deng R."/>
            <person name="Deng X."/>
            <person name="Fan L."/>
            <person name="Fantoni G."/>
            <person name="Fitzgerald M."/>
            <person name="Gogineni E."/>
            <person name="Goldberg J.M."/>
            <person name="Handley G."/>
            <person name="Hu X."/>
            <person name="Huber C."/>
            <person name="Jiao X."/>
            <person name="Jones K."/>
            <person name="Levin J.Z."/>
            <person name="Liu Y."/>
            <person name="Macdonald P."/>
            <person name="Melnikov A."/>
            <person name="Raley C."/>
            <person name="Sassi M."/>
            <person name="Sherman B.T."/>
            <person name="Song X."/>
            <person name="Sykes S."/>
            <person name="Tran B."/>
            <person name="Walsh L."/>
            <person name="Xia Y."/>
            <person name="Yang J."/>
            <person name="Young S."/>
            <person name="Zeng Q."/>
            <person name="Zheng X."/>
            <person name="Stephens R."/>
            <person name="Nusbaum C."/>
            <person name="Birren B.W."/>
            <person name="Azadi P."/>
            <person name="Lempicki R.A."/>
            <person name="Cuomo C.A."/>
            <person name="Kovacs J.A."/>
        </authorList>
    </citation>
    <scope>NUCLEOTIDE SEQUENCE [LARGE SCALE GENOMIC DNA]</scope>
    <source>
        <strain evidence="15">B123</strain>
    </source>
</reference>
<dbReference type="SMART" id="SM00220">
    <property type="entry name" value="S_TKc"/>
    <property type="match status" value="1"/>
</dbReference>